<keyword evidence="2" id="KW-1185">Reference proteome</keyword>
<dbReference type="Pfam" id="PF06348">
    <property type="entry name" value="DUF1059"/>
    <property type="match status" value="1"/>
</dbReference>
<organism evidence="1 2">
    <name type="scientific">Nocardioides seonyuensis</name>
    <dbReference type="NCBI Taxonomy" id="2518371"/>
    <lineage>
        <taxon>Bacteria</taxon>
        <taxon>Bacillati</taxon>
        <taxon>Actinomycetota</taxon>
        <taxon>Actinomycetes</taxon>
        <taxon>Propionibacteriales</taxon>
        <taxon>Nocardioidaceae</taxon>
        <taxon>Nocardioides</taxon>
    </lineage>
</organism>
<dbReference type="KEGG" id="nsn:EXE58_15640"/>
<protein>
    <submittedName>
        <fullName evidence="1">DUF1059 domain-containing protein</fullName>
    </submittedName>
</protein>
<dbReference type="RefSeq" id="WP_135268734.1">
    <property type="nucleotide sequence ID" value="NZ_CP038436.1"/>
</dbReference>
<proteinExistence type="predicted"/>
<dbReference type="InterPro" id="IPR009409">
    <property type="entry name" value="DUF1059"/>
</dbReference>
<dbReference type="Proteomes" id="UP000294853">
    <property type="component" value="Chromosome"/>
</dbReference>
<reference evidence="1 2" key="1">
    <citation type="submission" date="2019-03" db="EMBL/GenBank/DDBJ databases">
        <title>Three New Species of Nocardioides, Nocardioides euryhalodurans sp. nov., Nocardioides seonyuensis sp. nov. and Nocardioides eburneoflavus sp. nov. Iolated from Soil.</title>
        <authorList>
            <person name="Roh S.G."/>
            <person name="Lee C."/>
            <person name="Kim M.-K."/>
            <person name="Kim S.B."/>
        </authorList>
    </citation>
    <scope>NUCLEOTIDE SEQUENCE [LARGE SCALE GENOMIC DNA]</scope>
    <source>
        <strain evidence="1 2">MMS17-SY207-3</strain>
    </source>
</reference>
<evidence type="ECO:0000313" key="1">
    <source>
        <dbReference type="EMBL" id="QBX56749.1"/>
    </source>
</evidence>
<dbReference type="OrthoDB" id="3213531at2"/>
<evidence type="ECO:0000313" key="2">
    <source>
        <dbReference type="Proteomes" id="UP000294853"/>
    </source>
</evidence>
<gene>
    <name evidence="1" type="ORF">EXE58_15640</name>
</gene>
<sequence>MKMFACGDVVPGCDARFVCDSDDEVLVEVARHADVVHGMHTVPADVVAEVRSRIVEMA</sequence>
<accession>A0A4P7IHA0</accession>
<name>A0A4P7IHA0_9ACTN</name>
<dbReference type="AlphaFoldDB" id="A0A4P7IHA0"/>
<dbReference type="EMBL" id="CP038436">
    <property type="protein sequence ID" value="QBX56749.1"/>
    <property type="molecule type" value="Genomic_DNA"/>
</dbReference>